<dbReference type="InterPro" id="IPR029056">
    <property type="entry name" value="Ribokinase-like"/>
</dbReference>
<sequence>MTQSFDILTIGNAIVDILCKTDDSFITGQGLVKGSMTLIDEQQADTLYEKMGPTIEASGGSAGNTAAGLASLGSKVAYIGKVANDTLGKVFTHDIRAIGTHFETPPLVDELSTARSMVLISPDGERTMSTWLGACTRLCPDDISTSIVENSGITYVEGYLWDKPDAKAAILKAIEIARRAGKKFSLSLSDPFCVDRHRQDFLDLLDGSVDILFANEQEICHLYGVASFAEAVEKVRGRVEVAALTRGAAGSVAVTAGQTIPVPAAAVPAVVDTTGAGDLYAAGFLHGLVGGRPLTECALIGGICAAECISHVGPRPQVSLAGFVKQRLGNTA</sequence>
<dbReference type="Pfam" id="PF00294">
    <property type="entry name" value="PfkB"/>
    <property type="match status" value="1"/>
</dbReference>
<feature type="domain" description="Carbohydrate kinase PfkB" evidence="4">
    <location>
        <begin position="57"/>
        <end position="315"/>
    </location>
</feature>
<dbReference type="PANTHER" id="PTHR43320:SF3">
    <property type="entry name" value="CARBOHYDRATE KINASE PFKB DOMAIN-CONTAINING PROTEIN"/>
    <property type="match status" value="1"/>
</dbReference>
<dbReference type="InterPro" id="IPR011611">
    <property type="entry name" value="PfkB_dom"/>
</dbReference>
<dbReference type="Gene3D" id="3.40.1190.20">
    <property type="match status" value="1"/>
</dbReference>
<dbReference type="AlphaFoldDB" id="A0A143DCW9"/>
<proteinExistence type="inferred from homology"/>
<organism evidence="5 6">
    <name type="scientific">Haematospirillum jordaniae</name>
    <dbReference type="NCBI Taxonomy" id="1549855"/>
    <lineage>
        <taxon>Bacteria</taxon>
        <taxon>Pseudomonadati</taxon>
        <taxon>Pseudomonadota</taxon>
        <taxon>Alphaproteobacteria</taxon>
        <taxon>Rhodospirillales</taxon>
        <taxon>Novispirillaceae</taxon>
        <taxon>Haematospirillum</taxon>
    </lineage>
</organism>
<dbReference type="SUPFAM" id="SSF53613">
    <property type="entry name" value="Ribokinase-like"/>
    <property type="match status" value="1"/>
</dbReference>
<evidence type="ECO:0000256" key="1">
    <source>
        <dbReference type="ARBA" id="ARBA00010688"/>
    </source>
</evidence>
<reference evidence="5 6" key="1">
    <citation type="submission" date="2016-02" db="EMBL/GenBank/DDBJ databases">
        <title>Complete Genome of H5569, the type strain of the newly described species Haematospirillium jordaniae.</title>
        <authorList>
            <person name="Nicholson A.C."/>
            <person name="Humrighouse B.W."/>
            <person name="Loparov V."/>
            <person name="McQuiston J.R."/>
        </authorList>
    </citation>
    <scope>NUCLEOTIDE SEQUENCE [LARGE SCALE GENOMIC DNA]</scope>
    <source>
        <strain evidence="5 6">H5569</strain>
    </source>
</reference>
<evidence type="ECO:0000256" key="2">
    <source>
        <dbReference type="ARBA" id="ARBA00022679"/>
    </source>
</evidence>
<dbReference type="STRING" id="1549855.AY555_04615"/>
<dbReference type="OrthoDB" id="9813569at2"/>
<dbReference type="Proteomes" id="UP000076066">
    <property type="component" value="Chromosome"/>
</dbReference>
<dbReference type="GeneID" id="53316433"/>
<gene>
    <name evidence="5" type="ORF">AY555_04615</name>
</gene>
<keyword evidence="2" id="KW-0808">Transferase</keyword>
<dbReference type="RefSeq" id="WP_066134053.1">
    <property type="nucleotide sequence ID" value="NZ_CP014525.1"/>
</dbReference>
<dbReference type="KEGG" id="hjo:AY555_04615"/>
<evidence type="ECO:0000259" key="4">
    <source>
        <dbReference type="Pfam" id="PF00294"/>
    </source>
</evidence>
<comment type="similarity">
    <text evidence="1">Belongs to the carbohydrate kinase PfkB family.</text>
</comment>
<keyword evidence="3 5" id="KW-0418">Kinase</keyword>
<evidence type="ECO:0000313" key="5">
    <source>
        <dbReference type="EMBL" id="AMW34584.1"/>
    </source>
</evidence>
<dbReference type="PANTHER" id="PTHR43320">
    <property type="entry name" value="SUGAR KINASE"/>
    <property type="match status" value="1"/>
</dbReference>
<dbReference type="GO" id="GO:0016301">
    <property type="term" value="F:kinase activity"/>
    <property type="evidence" value="ECO:0007669"/>
    <property type="project" value="UniProtKB-KW"/>
</dbReference>
<protein>
    <submittedName>
        <fullName evidence="5">Carbohydrate kinase</fullName>
    </submittedName>
</protein>
<keyword evidence="6" id="KW-1185">Reference proteome</keyword>
<dbReference type="PROSITE" id="PS00584">
    <property type="entry name" value="PFKB_KINASES_2"/>
    <property type="match status" value="1"/>
</dbReference>
<name>A0A143DCW9_9PROT</name>
<dbReference type="CDD" id="cd01168">
    <property type="entry name" value="adenosine_kinase"/>
    <property type="match status" value="1"/>
</dbReference>
<accession>A0A143DCW9</accession>
<evidence type="ECO:0000256" key="3">
    <source>
        <dbReference type="ARBA" id="ARBA00022777"/>
    </source>
</evidence>
<evidence type="ECO:0000313" key="6">
    <source>
        <dbReference type="Proteomes" id="UP000076066"/>
    </source>
</evidence>
<dbReference type="InterPro" id="IPR052700">
    <property type="entry name" value="Carb_kinase_PfkB-like"/>
</dbReference>
<dbReference type="InterPro" id="IPR002173">
    <property type="entry name" value="Carboh/pur_kinase_PfkB_CS"/>
</dbReference>
<dbReference type="EMBL" id="CP014525">
    <property type="protein sequence ID" value="AMW34584.1"/>
    <property type="molecule type" value="Genomic_DNA"/>
</dbReference>